<dbReference type="InterPro" id="IPR001853">
    <property type="entry name" value="DSBA-like_thioredoxin_dom"/>
</dbReference>
<dbReference type="GO" id="GO:0004364">
    <property type="term" value="F:glutathione transferase activity"/>
    <property type="evidence" value="ECO:0007669"/>
    <property type="project" value="TreeGrafter"/>
</dbReference>
<dbReference type="Proteomes" id="UP000243904">
    <property type="component" value="Chromosome I"/>
</dbReference>
<dbReference type="GO" id="GO:1901170">
    <property type="term" value="P:naphthalene catabolic process"/>
    <property type="evidence" value="ECO:0007669"/>
    <property type="project" value="InterPro"/>
</dbReference>
<dbReference type="GO" id="GO:0018845">
    <property type="term" value="F:2-hydroxychromene-2-carboxylate isomerase activity"/>
    <property type="evidence" value="ECO:0007669"/>
    <property type="project" value="UniProtKB-UniRule"/>
</dbReference>
<dbReference type="GO" id="GO:0006749">
    <property type="term" value="P:glutathione metabolic process"/>
    <property type="evidence" value="ECO:0007669"/>
    <property type="project" value="TreeGrafter"/>
</dbReference>
<accession>A0A1H1YPM4</accession>
<proteinExistence type="inferred from homology"/>
<dbReference type="PANTHER" id="PTHR42943">
    <property type="entry name" value="GLUTATHIONE S-TRANSFERASE KAPPA"/>
    <property type="match status" value="1"/>
</dbReference>
<dbReference type="CDD" id="cd03022">
    <property type="entry name" value="DsbA_HCCA_Iso"/>
    <property type="match status" value="1"/>
</dbReference>
<dbReference type="SUPFAM" id="SSF52833">
    <property type="entry name" value="Thioredoxin-like"/>
    <property type="match status" value="1"/>
</dbReference>
<protein>
    <recommendedName>
        <fullName evidence="1">2-hydroxychromene-2-carboxylate isomerase</fullName>
        <ecNumber evidence="1">5.99.1.4</ecNumber>
    </recommendedName>
</protein>
<dbReference type="PIRSF" id="PIRSF006386">
    <property type="entry name" value="HCCAis_GSTk"/>
    <property type="match status" value="1"/>
</dbReference>
<dbReference type="AlphaFoldDB" id="A0A1H1YPM4"/>
<keyword evidence="1 4" id="KW-0413">Isomerase</keyword>
<comment type="catalytic activity">
    <reaction evidence="1">
        <text>2-hydroxychromene-2-carboxylate = (3E)-4-(2-hydroxyphenyl)-2-oxobut-3-enoate</text>
        <dbReference type="Rhea" id="RHEA:27401"/>
        <dbReference type="ChEBI" id="CHEBI:59350"/>
        <dbReference type="ChEBI" id="CHEBI:59353"/>
        <dbReference type="EC" id="5.99.1.4"/>
    </reaction>
</comment>
<dbReference type="InterPro" id="IPR036249">
    <property type="entry name" value="Thioredoxin-like_sf"/>
</dbReference>
<feature type="active site" description="Nucleophile" evidence="2">
    <location>
        <position position="11"/>
    </location>
</feature>
<comment type="similarity">
    <text evidence="1">Belongs to the GST superfamily. NadH family.</text>
</comment>
<dbReference type="EMBL" id="LT629750">
    <property type="protein sequence ID" value="SDT23347.1"/>
    <property type="molecule type" value="Genomic_DNA"/>
</dbReference>
<dbReference type="InterPro" id="IPR044087">
    <property type="entry name" value="NahD-like"/>
</dbReference>
<evidence type="ECO:0000256" key="1">
    <source>
        <dbReference type="PIRNR" id="PIRNR006386"/>
    </source>
</evidence>
<organism evidence="4 5">
    <name type="scientific">Bradyrhizobium canariense</name>
    <dbReference type="NCBI Taxonomy" id="255045"/>
    <lineage>
        <taxon>Bacteria</taxon>
        <taxon>Pseudomonadati</taxon>
        <taxon>Pseudomonadota</taxon>
        <taxon>Alphaproteobacteria</taxon>
        <taxon>Hyphomicrobiales</taxon>
        <taxon>Nitrobacteraceae</taxon>
        <taxon>Bradyrhizobium</taxon>
    </lineage>
</organism>
<dbReference type="PANTHER" id="PTHR42943:SF2">
    <property type="entry name" value="GLUTATHIONE S-TRANSFERASE KAPPA 1"/>
    <property type="match status" value="1"/>
</dbReference>
<evidence type="ECO:0000313" key="5">
    <source>
        <dbReference type="Proteomes" id="UP000243904"/>
    </source>
</evidence>
<evidence type="ECO:0000313" key="4">
    <source>
        <dbReference type="EMBL" id="SDT23347.1"/>
    </source>
</evidence>
<name>A0A1H1YPM4_9BRAD</name>
<dbReference type="RefSeq" id="WP_146689161.1">
    <property type="nucleotide sequence ID" value="NZ_LT629750.1"/>
</dbReference>
<reference evidence="5" key="1">
    <citation type="submission" date="2016-10" db="EMBL/GenBank/DDBJ databases">
        <authorList>
            <person name="Varghese N."/>
            <person name="Submissions S."/>
        </authorList>
    </citation>
    <scope>NUCLEOTIDE SEQUENCE [LARGE SCALE GENOMIC DNA]</scope>
    <source>
        <strain evidence="5">GAS369</strain>
    </source>
</reference>
<evidence type="ECO:0000259" key="3">
    <source>
        <dbReference type="Pfam" id="PF01323"/>
    </source>
</evidence>
<dbReference type="InterPro" id="IPR014440">
    <property type="entry name" value="HCCAis_GSTk"/>
</dbReference>
<dbReference type="EC" id="5.99.1.4" evidence="1"/>
<evidence type="ECO:0000256" key="2">
    <source>
        <dbReference type="PIRSR" id="PIRSR006386-1"/>
    </source>
</evidence>
<dbReference type="InterPro" id="IPR051924">
    <property type="entry name" value="GST_Kappa/NadH"/>
</dbReference>
<dbReference type="GO" id="GO:0004602">
    <property type="term" value="F:glutathione peroxidase activity"/>
    <property type="evidence" value="ECO:0007669"/>
    <property type="project" value="TreeGrafter"/>
</dbReference>
<dbReference type="Gene3D" id="3.40.30.10">
    <property type="entry name" value="Glutaredoxin"/>
    <property type="match status" value="1"/>
</dbReference>
<sequence length="202" mass="22233">MQIQFILDYRSPYAYLANTQIMSMGVQIKYEPVEIVSVMKRVNNQPSPMCPPKAKYAGLDAARWAKHYGAPYSPNRPLLEALRTGQLKSDLLSRAAIAAQKLGAFQQVNDALFGAVWASSAELTSADDRLNFLTSRALPQELWDVAESAEVQELLAANGERAVAQGVFGVPTFFVDGEMFFGNDRLSFVKAKLDGARANINQ</sequence>
<gene>
    <name evidence="4" type="ORF">SAMN05444158_4941</name>
</gene>
<dbReference type="Pfam" id="PF01323">
    <property type="entry name" value="DSBA"/>
    <property type="match status" value="1"/>
</dbReference>
<feature type="domain" description="DSBA-like thioredoxin" evidence="3">
    <location>
        <begin position="2"/>
        <end position="193"/>
    </location>
</feature>
<keyword evidence="5" id="KW-1185">Reference proteome</keyword>